<dbReference type="Pfam" id="PF03881">
    <property type="entry name" value="Fructosamin_kin"/>
    <property type="match status" value="1"/>
</dbReference>
<dbReference type="InterPro" id="IPR016477">
    <property type="entry name" value="Fructo-/Ketosamine-3-kinase"/>
</dbReference>
<dbReference type="Gene3D" id="3.90.1200.10">
    <property type="match status" value="1"/>
</dbReference>
<evidence type="ECO:0000313" key="3">
    <source>
        <dbReference type="EMBL" id="EYE92875.1"/>
    </source>
</evidence>
<dbReference type="AlphaFoldDB" id="A0A017S9K5"/>
<dbReference type="EC" id="2.7.1.172" evidence="1"/>
<comment type="catalytic activity">
    <reaction evidence="2">
        <text>N(6)-D-ribulosyl-L-lysyl-[protein] + ATP = N(6)-(3-O-phospho-D-ribulosyl)-L-lysyl-[protein] + ADP + H(+)</text>
        <dbReference type="Rhea" id="RHEA:48432"/>
        <dbReference type="Rhea" id="RHEA-COMP:12103"/>
        <dbReference type="Rhea" id="RHEA-COMP:12104"/>
        <dbReference type="ChEBI" id="CHEBI:15378"/>
        <dbReference type="ChEBI" id="CHEBI:30616"/>
        <dbReference type="ChEBI" id="CHEBI:90418"/>
        <dbReference type="ChEBI" id="CHEBI:90420"/>
        <dbReference type="ChEBI" id="CHEBI:456216"/>
        <dbReference type="EC" id="2.7.1.172"/>
    </reaction>
    <physiologicalReaction direction="left-to-right" evidence="2">
        <dbReference type="Rhea" id="RHEA:48433"/>
    </physiologicalReaction>
</comment>
<name>A0A017S9K5_ASPRC</name>
<evidence type="ECO:0000256" key="1">
    <source>
        <dbReference type="ARBA" id="ARBA00011961"/>
    </source>
</evidence>
<dbReference type="GeneID" id="63697660"/>
<dbReference type="RefSeq" id="XP_040636563.1">
    <property type="nucleotide sequence ID" value="XM_040782536.1"/>
</dbReference>
<reference evidence="4" key="1">
    <citation type="journal article" date="2014" name="Nat. Commun.">
        <title>Genomic adaptations of the halophilic Dead Sea filamentous fungus Eurotium rubrum.</title>
        <authorList>
            <person name="Kis-Papo T."/>
            <person name="Weig A.R."/>
            <person name="Riley R."/>
            <person name="Persoh D."/>
            <person name="Salamov A."/>
            <person name="Sun H."/>
            <person name="Lipzen A."/>
            <person name="Wasser S.P."/>
            <person name="Rambold G."/>
            <person name="Grigoriev I.V."/>
            <person name="Nevo E."/>
        </authorList>
    </citation>
    <scope>NUCLEOTIDE SEQUENCE [LARGE SCALE GENOMIC DNA]</scope>
    <source>
        <strain evidence="4">CBS 135680</strain>
    </source>
</reference>
<dbReference type="SUPFAM" id="SSF56112">
    <property type="entry name" value="Protein kinase-like (PK-like)"/>
    <property type="match status" value="1"/>
</dbReference>
<dbReference type="OrthoDB" id="5772781at2759"/>
<gene>
    <name evidence="3" type="ORF">EURHEDRAFT_414824</name>
</gene>
<dbReference type="PANTHER" id="PTHR12149">
    <property type="entry name" value="FRUCTOSAMINE 3 KINASE-RELATED PROTEIN"/>
    <property type="match status" value="1"/>
</dbReference>
<dbReference type="PANTHER" id="PTHR12149:SF8">
    <property type="entry name" value="PROTEIN-RIBULOSAMINE 3-KINASE"/>
    <property type="match status" value="1"/>
</dbReference>
<dbReference type="InterPro" id="IPR011009">
    <property type="entry name" value="Kinase-like_dom_sf"/>
</dbReference>
<dbReference type="HOGENOM" id="CLU_036517_1_1_1"/>
<accession>A0A017S9K5</accession>
<sequence length="238" mass="26778">MAAGRNSYMGEQQAADTYFILYDFVHSSGDDLPDPAILCAHLARIHRTTLPTKEFGFDTLRSLDGVVLEPAWDRSWADCFSRLVTTFFNHEISVNGRWPDYEAAFKDLINRTVPRMLGRLRSKGQHITPSLVHGNLSSDNVAVRQADGMPVLFSACAMYAHNEYELGAASLAGNGFDSAFVDQYLRTALPSEPVDEVHDRIILYGIRFRLGFSISHSTVIRESIYGDMRYLNSKYADR</sequence>
<protein>
    <recommendedName>
        <fullName evidence="1">protein-ribulosamine 3-kinase</fullName>
        <ecNumber evidence="1">2.7.1.172</ecNumber>
    </recommendedName>
</protein>
<evidence type="ECO:0000256" key="2">
    <source>
        <dbReference type="ARBA" id="ARBA00048655"/>
    </source>
</evidence>
<evidence type="ECO:0000313" key="4">
    <source>
        <dbReference type="Proteomes" id="UP000019804"/>
    </source>
</evidence>
<dbReference type="GO" id="GO:0102193">
    <property type="term" value="F:protein-ribulosamine 3-kinase activity"/>
    <property type="evidence" value="ECO:0007669"/>
    <property type="project" value="UniProtKB-EC"/>
</dbReference>
<proteinExistence type="predicted"/>
<organism evidence="3 4">
    <name type="scientific">Aspergillus ruber (strain CBS 135680)</name>
    <dbReference type="NCBI Taxonomy" id="1388766"/>
    <lineage>
        <taxon>Eukaryota</taxon>
        <taxon>Fungi</taxon>
        <taxon>Dikarya</taxon>
        <taxon>Ascomycota</taxon>
        <taxon>Pezizomycotina</taxon>
        <taxon>Eurotiomycetes</taxon>
        <taxon>Eurotiomycetidae</taxon>
        <taxon>Eurotiales</taxon>
        <taxon>Aspergillaceae</taxon>
        <taxon>Aspergillus</taxon>
        <taxon>Aspergillus subgen. Aspergillus</taxon>
    </lineage>
</organism>
<keyword evidence="4" id="KW-1185">Reference proteome</keyword>
<dbReference type="Proteomes" id="UP000019804">
    <property type="component" value="Unassembled WGS sequence"/>
</dbReference>
<dbReference type="EMBL" id="KK088434">
    <property type="protein sequence ID" value="EYE92875.1"/>
    <property type="molecule type" value="Genomic_DNA"/>
</dbReference>